<proteinExistence type="predicted"/>
<feature type="compositionally biased region" description="Polar residues" evidence="1">
    <location>
        <begin position="214"/>
        <end position="229"/>
    </location>
</feature>
<dbReference type="AlphaFoldDB" id="A0A0F7ZVD7"/>
<evidence type="ECO:0000313" key="3">
    <source>
        <dbReference type="Proteomes" id="UP000054481"/>
    </source>
</evidence>
<keyword evidence="3" id="KW-1185">Reference proteome</keyword>
<dbReference type="OrthoDB" id="19923at2759"/>
<dbReference type="EMBL" id="KQ030511">
    <property type="protein sequence ID" value="KJZ76433.1"/>
    <property type="molecule type" value="Genomic_DNA"/>
</dbReference>
<feature type="compositionally biased region" description="Polar residues" evidence="1">
    <location>
        <begin position="303"/>
        <end position="316"/>
    </location>
</feature>
<organism evidence="2 3">
    <name type="scientific">Hirsutella minnesotensis 3608</name>
    <dbReference type="NCBI Taxonomy" id="1043627"/>
    <lineage>
        <taxon>Eukaryota</taxon>
        <taxon>Fungi</taxon>
        <taxon>Dikarya</taxon>
        <taxon>Ascomycota</taxon>
        <taxon>Pezizomycotina</taxon>
        <taxon>Sordariomycetes</taxon>
        <taxon>Hypocreomycetidae</taxon>
        <taxon>Hypocreales</taxon>
        <taxon>Ophiocordycipitaceae</taxon>
        <taxon>Hirsutella</taxon>
    </lineage>
</organism>
<evidence type="ECO:0000313" key="2">
    <source>
        <dbReference type="EMBL" id="KJZ76433.1"/>
    </source>
</evidence>
<feature type="region of interest" description="Disordered" evidence="1">
    <location>
        <begin position="204"/>
        <end position="229"/>
    </location>
</feature>
<gene>
    <name evidence="2" type="ORF">HIM_04162</name>
</gene>
<feature type="region of interest" description="Disordered" evidence="1">
    <location>
        <begin position="296"/>
        <end position="329"/>
    </location>
</feature>
<protein>
    <submittedName>
        <fullName evidence="2">Uncharacterized protein</fullName>
    </submittedName>
</protein>
<evidence type="ECO:0000256" key="1">
    <source>
        <dbReference type="SAM" id="MobiDB-lite"/>
    </source>
</evidence>
<accession>A0A0F7ZVD7</accession>
<name>A0A0F7ZVD7_9HYPO</name>
<reference evidence="2 3" key="1">
    <citation type="journal article" date="2014" name="Genome Biol. Evol.">
        <title>Comparative genomics and transcriptomics analyses reveal divergent lifestyle features of nematode endoparasitic fungus Hirsutella minnesotensis.</title>
        <authorList>
            <person name="Lai Y."/>
            <person name="Liu K."/>
            <person name="Zhang X."/>
            <person name="Zhang X."/>
            <person name="Li K."/>
            <person name="Wang N."/>
            <person name="Shu C."/>
            <person name="Wu Y."/>
            <person name="Wang C."/>
            <person name="Bushley K.E."/>
            <person name="Xiang M."/>
            <person name="Liu X."/>
        </authorList>
    </citation>
    <scope>NUCLEOTIDE SEQUENCE [LARGE SCALE GENOMIC DNA]</scope>
    <source>
        <strain evidence="2 3">3608</strain>
    </source>
</reference>
<sequence>MSAATSALAGRERLSVTTAIIGIVTLPVMEKIADLNIPTNAHTPALNHALLEIKQCRATVHLLYKTFSAFEAGRLPYPERAAWISVDDLIALLTDTVLSLSDVQAICEELDAQRRSGAQVDQETSASVDQKMDALCSRIRWLSLSINIMNTILNCSGEADAESARIALNRRMARLLLSNSAISMRLRLFYSAYYARVAQRNPLPHYTPPESRPLPSSASESLVSAHEQQARAQSPYSGYTLADVPVMSIVALPLLTGELRDGHEYYTAAYARRAGRDLGNMICLAEDQSGLLGAIRSRPSAENGGSETSTDSSNRGATADNAPPASKATRFGRIARVRRRWRWRT</sequence>
<dbReference type="Proteomes" id="UP000054481">
    <property type="component" value="Unassembled WGS sequence"/>
</dbReference>